<reference evidence="1 2" key="1">
    <citation type="submission" date="2018-01" db="EMBL/GenBank/DDBJ databases">
        <title>Co-occurrence of chitin degradation, pigmentation and bioactivity in marine Pseudoalteromonas.</title>
        <authorList>
            <person name="Paulsen S."/>
            <person name="Gram L."/>
            <person name="Machado H."/>
        </authorList>
    </citation>
    <scope>NUCLEOTIDE SEQUENCE [LARGE SCALE GENOMIC DNA]</scope>
    <source>
        <strain evidence="1 2">S3898</strain>
    </source>
</reference>
<dbReference type="EMBL" id="PPSX01000075">
    <property type="protein sequence ID" value="RZQ51851.1"/>
    <property type="molecule type" value="Genomic_DNA"/>
</dbReference>
<comment type="caution">
    <text evidence="1">The sequence shown here is derived from an EMBL/GenBank/DDBJ whole genome shotgun (WGS) entry which is preliminary data.</text>
</comment>
<evidence type="ECO:0008006" key="3">
    <source>
        <dbReference type="Google" id="ProtNLM"/>
    </source>
</evidence>
<name>A0A4Q7IJN7_9GAMM</name>
<evidence type="ECO:0000313" key="2">
    <source>
        <dbReference type="Proteomes" id="UP000291338"/>
    </source>
</evidence>
<dbReference type="Gene3D" id="2.60.40.10">
    <property type="entry name" value="Immunoglobulins"/>
    <property type="match status" value="1"/>
</dbReference>
<dbReference type="Proteomes" id="UP000291338">
    <property type="component" value="Unassembled WGS sequence"/>
</dbReference>
<evidence type="ECO:0000313" key="1">
    <source>
        <dbReference type="EMBL" id="RZQ51851.1"/>
    </source>
</evidence>
<dbReference type="InterPro" id="IPR013783">
    <property type="entry name" value="Ig-like_fold"/>
</dbReference>
<dbReference type="SUPFAM" id="SSF49265">
    <property type="entry name" value="Fibronectin type III"/>
    <property type="match status" value="2"/>
</dbReference>
<organism evidence="1 2">
    <name type="scientific">Pseudoalteromonas phenolica</name>
    <dbReference type="NCBI Taxonomy" id="161398"/>
    <lineage>
        <taxon>Bacteria</taxon>
        <taxon>Pseudomonadati</taxon>
        <taxon>Pseudomonadota</taxon>
        <taxon>Gammaproteobacteria</taxon>
        <taxon>Alteromonadales</taxon>
        <taxon>Pseudoalteromonadaceae</taxon>
        <taxon>Pseudoalteromonas</taxon>
    </lineage>
</organism>
<proteinExistence type="predicted"/>
<gene>
    <name evidence="1" type="ORF">C1E23_17285</name>
</gene>
<protein>
    <recommendedName>
        <fullName evidence="3">Fibronectin type-III domain-containing protein</fullName>
    </recommendedName>
</protein>
<dbReference type="InterPro" id="IPR036116">
    <property type="entry name" value="FN3_sf"/>
</dbReference>
<accession>A0A4Q7IJN7</accession>
<sequence length="588" mass="66262">MLPSFAFANLFGQLCFEEQSSFSISNRASTQSPSTSLPSFMALPGDCFGCSDSGDVKKPTHLQLSKSGTNLTLMWEDGGQGACQSTASTGLLEPYKPSVSYTIQQNVNGVWKSQTYQSTRRAFSVHGVLGNTYKFRVKACDSQLNKCSSYSESSNVITLPKSINPPNKPVLAPSVTTYQHYAYVNISKVLGASYYNIEQIDTYTGDKVYKRTNATSDIYVSTIANRRYEYRYAACNNDAGCSAYSPKFSARYEIKPFTPNYLKITYEKQLITLSWKHVYFNSSFFPEGLIYKVTLRKMHSTSTRYFETDSNNLSFTTDEPGHYYFQVESCDKVNSMSCSGFDGVSELFEVYKIPSTPNIHNVFHSTQNHQIYVVTHHKEKEAQKYELKQFLNTQYLATKEIDNLVPPANSKIYLEEFFNIEYNRYYSFYVRACNETGCSGWGSKLNYLTILEPKKAENLNLQIQGLSLIASWQDAPIDPQDFPEGVNYEVEALKGGLLFNTVSTDDNIASISLDGEGEYTFKVRTCDKSNTVNCSQWANLGYQVKYVKPLEVSNLNLQAQGTAINATWSHAPIDPADFQLAFITNLNY</sequence>
<dbReference type="AlphaFoldDB" id="A0A4Q7IJN7"/>